<gene>
    <name evidence="3" type="ORF">ERX29_08125</name>
</gene>
<dbReference type="GO" id="GO:0022857">
    <property type="term" value="F:transmembrane transporter activity"/>
    <property type="evidence" value="ECO:0007669"/>
    <property type="project" value="InterPro"/>
</dbReference>
<dbReference type="SUPFAM" id="SSF53850">
    <property type="entry name" value="Periplasmic binding protein-like II"/>
    <property type="match status" value="1"/>
</dbReference>
<dbReference type="RefSeq" id="WP_133444214.1">
    <property type="nucleotide sequence ID" value="NZ_SCWB01000013.1"/>
</dbReference>
<evidence type="ECO:0000313" key="4">
    <source>
        <dbReference type="Proteomes" id="UP000294802"/>
    </source>
</evidence>
<dbReference type="CDD" id="cd13608">
    <property type="entry name" value="PBP2_OpuCC_like"/>
    <property type="match status" value="1"/>
</dbReference>
<evidence type="ECO:0000259" key="2">
    <source>
        <dbReference type="Pfam" id="PF04069"/>
    </source>
</evidence>
<feature type="domain" description="ABC-type glycine betaine transport system substrate-binding" evidence="2">
    <location>
        <begin position="27"/>
        <end position="291"/>
    </location>
</feature>
<dbReference type="Pfam" id="PF04069">
    <property type="entry name" value="OpuAC"/>
    <property type="match status" value="1"/>
</dbReference>
<dbReference type="GO" id="GO:0043190">
    <property type="term" value="C:ATP-binding cassette (ABC) transporter complex"/>
    <property type="evidence" value="ECO:0007669"/>
    <property type="project" value="InterPro"/>
</dbReference>
<dbReference type="InterPro" id="IPR007210">
    <property type="entry name" value="ABC_Gly_betaine_transp_sub-bd"/>
</dbReference>
<feature type="chain" id="PRO_5039011823" evidence="1">
    <location>
        <begin position="20"/>
        <end position="300"/>
    </location>
</feature>
<dbReference type="OrthoDB" id="9801163at2"/>
<dbReference type="EMBL" id="SCWB01000013">
    <property type="protein sequence ID" value="TDM07699.1"/>
    <property type="molecule type" value="Genomic_DNA"/>
</dbReference>
<protein>
    <submittedName>
        <fullName evidence="3">Osmoprotectant ABC transporter substrate-binding protein</fullName>
    </submittedName>
</protein>
<reference evidence="3 4" key="1">
    <citation type="submission" date="2019-01" db="EMBL/GenBank/DDBJ databases">
        <title>Draft genome sequences of the type strains of six Macrococcus species.</title>
        <authorList>
            <person name="Mazhar S."/>
            <person name="Altermann E."/>
            <person name="Hill C."/>
            <person name="Mcauliffe O."/>
        </authorList>
    </citation>
    <scope>NUCLEOTIDE SEQUENCE [LARGE SCALE GENOMIC DNA]</scope>
    <source>
        <strain evidence="3 4">CCM4815</strain>
    </source>
</reference>
<dbReference type="Gene3D" id="3.40.190.120">
    <property type="entry name" value="Osmoprotection protein (prox), domain 2"/>
    <property type="match status" value="1"/>
</dbReference>
<dbReference type="Gene3D" id="3.40.190.10">
    <property type="entry name" value="Periplasmic binding protein-like II"/>
    <property type="match status" value="1"/>
</dbReference>
<accession>A0A4R6BTU1</accession>
<feature type="signal peptide" evidence="1">
    <location>
        <begin position="1"/>
        <end position="19"/>
    </location>
</feature>
<name>A0A4R6BTU1_9STAP</name>
<evidence type="ECO:0000313" key="3">
    <source>
        <dbReference type="EMBL" id="TDM07699.1"/>
    </source>
</evidence>
<organism evidence="3 4">
    <name type="scientific">Macrococcus lamae</name>
    <dbReference type="NCBI Taxonomy" id="198484"/>
    <lineage>
        <taxon>Bacteria</taxon>
        <taxon>Bacillati</taxon>
        <taxon>Bacillota</taxon>
        <taxon>Bacilli</taxon>
        <taxon>Bacillales</taxon>
        <taxon>Staphylococcaceae</taxon>
        <taxon>Macrococcus</taxon>
    </lineage>
</organism>
<dbReference type="AlphaFoldDB" id="A0A4R6BTU1"/>
<keyword evidence="1" id="KW-0732">Signal</keyword>
<proteinExistence type="predicted"/>
<sequence>MKRLLLLLLAFTLLLSACGNDEQDNVTVKIGAAYISESQILAHMIKILVERNTDYPVELINNLGSGTVLHQAMLRGDVNLSAVRYTGTDLTSALQMDPITDPEKARSVVVKGFEDKFDQTYFKSYGFENTFAFMVTKETAKKYNLKTVSDMEKVADKLRAGVDVTWIKREGDGYKGFQKKYSYQFKDIKPMQIGLVYEALANNKMDVVLGYTTDGRIQSYDLVILKDDKQFFPPYDASPVANNELLEKAPEIKEILDNLEGTVTTEQMQKLNFEVDNNLKEPAVVAEEFLKAHNYFEGGK</sequence>
<comment type="caution">
    <text evidence="3">The sequence shown here is derived from an EMBL/GenBank/DDBJ whole genome shotgun (WGS) entry which is preliminary data.</text>
</comment>
<dbReference type="Proteomes" id="UP000294802">
    <property type="component" value="Unassembled WGS sequence"/>
</dbReference>
<keyword evidence="4" id="KW-1185">Reference proteome</keyword>
<evidence type="ECO:0000256" key="1">
    <source>
        <dbReference type="SAM" id="SignalP"/>
    </source>
</evidence>
<dbReference type="PROSITE" id="PS51257">
    <property type="entry name" value="PROKAR_LIPOPROTEIN"/>
    <property type="match status" value="1"/>
</dbReference>